<dbReference type="PANTHER" id="PTHR48079">
    <property type="entry name" value="PROTEIN YEEZ"/>
    <property type="match status" value="1"/>
</dbReference>
<keyword evidence="3" id="KW-1185">Reference proteome</keyword>
<sequence length="296" mass="31347">MKVFVTSATGWVGSEVTRLLVKEGHEVTALVRSEASEKKAKEAGVKTVSGDLESLDVLKEAAKTADAVIHTAFIHDFARYAECVAIDKAAVGAILDGLSGSGKTFVLASALLGTGDEDTLPPLDGFSAIRGAVERLALERGEKEKVRIAIVRLPPSVHGVGEKAFVPMLYGIAKAKGVSAYVDEGDNRWAAVHRDDAARAFVLAMTKGPDGQRAHAVAEPEGVRLRDIAEAIGKQLDIPVKSISGEDAVNEHFGGFAGFVSLTMTSPPTTLTQERLGWKPEARSLLDDIADPAYFA</sequence>
<dbReference type="GO" id="GO:0005737">
    <property type="term" value="C:cytoplasm"/>
    <property type="evidence" value="ECO:0007669"/>
    <property type="project" value="TreeGrafter"/>
</dbReference>
<dbReference type="CDD" id="cd05262">
    <property type="entry name" value="SDR_a7"/>
    <property type="match status" value="1"/>
</dbReference>
<dbReference type="AlphaFoldDB" id="A0A2R5GCE0"/>
<evidence type="ECO:0000313" key="2">
    <source>
        <dbReference type="EMBL" id="GBG28642.1"/>
    </source>
</evidence>
<gene>
    <name evidence="2" type="ORF">FCC1311_048632</name>
</gene>
<comment type="caution">
    <text evidence="2">The sequence shown here is derived from an EMBL/GenBank/DDBJ whole genome shotgun (WGS) entry which is preliminary data.</text>
</comment>
<feature type="domain" description="NAD-dependent epimerase/dehydratase" evidence="1">
    <location>
        <begin position="3"/>
        <end position="211"/>
    </location>
</feature>
<dbReference type="SUPFAM" id="SSF51735">
    <property type="entry name" value="NAD(P)-binding Rossmann-fold domains"/>
    <property type="match status" value="1"/>
</dbReference>
<dbReference type="GO" id="GO:0004029">
    <property type="term" value="F:aldehyde dehydrogenase (NAD+) activity"/>
    <property type="evidence" value="ECO:0007669"/>
    <property type="project" value="TreeGrafter"/>
</dbReference>
<dbReference type="InterPro" id="IPR036291">
    <property type="entry name" value="NAD(P)-bd_dom_sf"/>
</dbReference>
<dbReference type="InterPro" id="IPR051783">
    <property type="entry name" value="NAD(P)-dependent_oxidoreduct"/>
</dbReference>
<proteinExistence type="predicted"/>
<dbReference type="PANTHER" id="PTHR48079:SF9">
    <property type="entry name" value="PUTATIVE-RELATED"/>
    <property type="match status" value="1"/>
</dbReference>
<dbReference type="EMBL" id="BEYU01000046">
    <property type="protein sequence ID" value="GBG28642.1"/>
    <property type="molecule type" value="Genomic_DNA"/>
</dbReference>
<name>A0A2R5GCE0_9STRA</name>
<accession>A0A2R5GCE0</accession>
<dbReference type="Proteomes" id="UP000241890">
    <property type="component" value="Unassembled WGS sequence"/>
</dbReference>
<dbReference type="OrthoDB" id="10262413at2759"/>
<dbReference type="Gene3D" id="3.40.50.720">
    <property type="entry name" value="NAD(P)-binding Rossmann-like Domain"/>
    <property type="match status" value="1"/>
</dbReference>
<dbReference type="InterPro" id="IPR001509">
    <property type="entry name" value="Epimerase_deHydtase"/>
</dbReference>
<evidence type="ECO:0000259" key="1">
    <source>
        <dbReference type="Pfam" id="PF01370"/>
    </source>
</evidence>
<reference evidence="2 3" key="1">
    <citation type="submission" date="2017-12" db="EMBL/GenBank/DDBJ databases">
        <title>Sequencing, de novo assembly and annotation of complete genome of a new Thraustochytrid species, strain FCC1311.</title>
        <authorList>
            <person name="Sedici K."/>
            <person name="Godart F."/>
            <person name="Aiese Cigliano R."/>
            <person name="Sanseverino W."/>
            <person name="Barakat M."/>
            <person name="Ortet P."/>
            <person name="Marechal E."/>
            <person name="Cagnac O."/>
            <person name="Amato A."/>
        </authorList>
    </citation>
    <scope>NUCLEOTIDE SEQUENCE [LARGE SCALE GENOMIC DNA]</scope>
</reference>
<protein>
    <submittedName>
        <fullName evidence="2">Sterol-4-alpha-carboxylate 3-dehydrogenase, decarboxylating</fullName>
    </submittedName>
</protein>
<dbReference type="InParanoid" id="A0A2R5GCE0"/>
<dbReference type="Pfam" id="PF01370">
    <property type="entry name" value="Epimerase"/>
    <property type="match status" value="1"/>
</dbReference>
<evidence type="ECO:0000313" key="3">
    <source>
        <dbReference type="Proteomes" id="UP000241890"/>
    </source>
</evidence>
<organism evidence="2 3">
    <name type="scientific">Hondaea fermentalgiana</name>
    <dbReference type="NCBI Taxonomy" id="2315210"/>
    <lineage>
        <taxon>Eukaryota</taxon>
        <taxon>Sar</taxon>
        <taxon>Stramenopiles</taxon>
        <taxon>Bigyra</taxon>
        <taxon>Labyrinthulomycetes</taxon>
        <taxon>Thraustochytrida</taxon>
        <taxon>Thraustochytriidae</taxon>
        <taxon>Hondaea</taxon>
    </lineage>
</organism>